<proteinExistence type="predicted"/>
<comment type="caution">
    <text evidence="5">The sequence shown here is derived from an EMBL/GenBank/DDBJ whole genome shotgun (WGS) entry which is preliminary data.</text>
</comment>
<evidence type="ECO:0000313" key="5">
    <source>
        <dbReference type="EMBL" id="CAF1122027.1"/>
    </source>
</evidence>
<dbReference type="GO" id="GO:0003729">
    <property type="term" value="F:mRNA binding"/>
    <property type="evidence" value="ECO:0007669"/>
    <property type="project" value="TreeGrafter"/>
</dbReference>
<evidence type="ECO:0000259" key="4">
    <source>
        <dbReference type="PROSITE" id="PS50102"/>
    </source>
</evidence>
<dbReference type="InterPro" id="IPR000504">
    <property type="entry name" value="RRM_dom"/>
</dbReference>
<accession>A0A814QNJ5</accession>
<dbReference type="Proteomes" id="UP000663829">
    <property type="component" value="Unassembled WGS sequence"/>
</dbReference>
<dbReference type="AlphaFoldDB" id="A0A814QNJ5"/>
<dbReference type="InterPro" id="IPR050374">
    <property type="entry name" value="RRT5_SRSF_SR"/>
</dbReference>
<dbReference type="GO" id="GO:0005737">
    <property type="term" value="C:cytoplasm"/>
    <property type="evidence" value="ECO:0007669"/>
    <property type="project" value="TreeGrafter"/>
</dbReference>
<dbReference type="PANTHER" id="PTHR23003">
    <property type="entry name" value="RNA RECOGNITION MOTIF RRM DOMAIN CONTAINING PROTEIN"/>
    <property type="match status" value="1"/>
</dbReference>
<dbReference type="GO" id="GO:0005634">
    <property type="term" value="C:nucleus"/>
    <property type="evidence" value="ECO:0007669"/>
    <property type="project" value="TreeGrafter"/>
</dbReference>
<dbReference type="InterPro" id="IPR012677">
    <property type="entry name" value="Nucleotide-bd_a/b_plait_sf"/>
</dbReference>
<dbReference type="PROSITE" id="PS50102">
    <property type="entry name" value="RRM"/>
    <property type="match status" value="2"/>
</dbReference>
<feature type="region of interest" description="Disordered" evidence="3">
    <location>
        <begin position="1"/>
        <end position="81"/>
    </location>
</feature>
<evidence type="ECO:0000256" key="2">
    <source>
        <dbReference type="PROSITE-ProRule" id="PRU00176"/>
    </source>
</evidence>
<dbReference type="InterPro" id="IPR035979">
    <property type="entry name" value="RBD_domain_sf"/>
</dbReference>
<dbReference type="Proteomes" id="UP000681722">
    <property type="component" value="Unassembled WGS sequence"/>
</dbReference>
<keyword evidence="7" id="KW-1185">Reference proteome</keyword>
<keyword evidence="1 2" id="KW-0694">RNA-binding</keyword>
<feature type="domain" description="RRM" evidence="4">
    <location>
        <begin position="93"/>
        <end position="170"/>
    </location>
</feature>
<dbReference type="OrthoDB" id="610462at2759"/>
<feature type="compositionally biased region" description="Polar residues" evidence="3">
    <location>
        <begin position="504"/>
        <end position="522"/>
    </location>
</feature>
<dbReference type="EMBL" id="CAJOBC010006060">
    <property type="protein sequence ID" value="CAF3885533.1"/>
    <property type="molecule type" value="Genomic_DNA"/>
</dbReference>
<evidence type="ECO:0000256" key="3">
    <source>
        <dbReference type="SAM" id="MobiDB-lite"/>
    </source>
</evidence>
<sequence length="557" mass="60934">MSVDYNNHLSSSPVARSRSRSRSSNRNSRSSYSPPPPIQHQRDHNKQRNNNNNDRRDYNNQSARGRNRTNDRQQNSTQNFSDRDLGLKYRWEKTVFVSNVPYDIRWTALKDLFRTEVGEVMYTEIFERDGKSLGCGSIEFRTADEAKRAVEKMHQYEFNGRKLSVKLDEEGYRTRRSKYQALEGKLSQKSNTLTSSSLLSGLGSNFSSLQTLSQSNQVAGLGGIGSSLSGYSSLANIPQHVLQRLGIEGPITNKVFVANLDFRCDENKVRDVFALAGRIRNVTLKKTKEGTSRGMAIVEYEHPLEAIQAVSMFNEQQLFDRNMAVKIDSKDEKDDSRPMKLPSGLKGIGAGLGIGGHPLRNVNNLSNSGPLESSLPQLNQNPLQTLSPSVPDYMNHNDLSALNALSQLSPSALSVLNALTSSFGNNALSALASLQSASSGLNSSLGTDNYSNNSSLLGSGYSSIGGFSGFSGGLPSGTQLSSAAALAKFYNEDDSQSVAARLNQQNAASQLQRPSSHQTQSNLGGGRLPPQQQSSYTGTRPPGGNNYERSRRSSPYH</sequence>
<evidence type="ECO:0000313" key="6">
    <source>
        <dbReference type="EMBL" id="CAF3885533.1"/>
    </source>
</evidence>
<dbReference type="Gene3D" id="3.30.70.330">
    <property type="match status" value="2"/>
</dbReference>
<evidence type="ECO:0000313" key="7">
    <source>
        <dbReference type="Proteomes" id="UP000663829"/>
    </source>
</evidence>
<evidence type="ECO:0000256" key="1">
    <source>
        <dbReference type="ARBA" id="ARBA00022884"/>
    </source>
</evidence>
<organism evidence="5 7">
    <name type="scientific">Didymodactylos carnosus</name>
    <dbReference type="NCBI Taxonomy" id="1234261"/>
    <lineage>
        <taxon>Eukaryota</taxon>
        <taxon>Metazoa</taxon>
        <taxon>Spiralia</taxon>
        <taxon>Gnathifera</taxon>
        <taxon>Rotifera</taxon>
        <taxon>Eurotatoria</taxon>
        <taxon>Bdelloidea</taxon>
        <taxon>Philodinida</taxon>
        <taxon>Philodinidae</taxon>
        <taxon>Didymodactylos</taxon>
    </lineage>
</organism>
<dbReference type="SMART" id="SM00360">
    <property type="entry name" value="RRM"/>
    <property type="match status" value="2"/>
</dbReference>
<name>A0A814QNJ5_9BILA</name>
<reference evidence="5" key="1">
    <citation type="submission" date="2021-02" db="EMBL/GenBank/DDBJ databases">
        <authorList>
            <person name="Nowell W R."/>
        </authorList>
    </citation>
    <scope>NUCLEOTIDE SEQUENCE</scope>
</reference>
<dbReference type="SUPFAM" id="SSF54928">
    <property type="entry name" value="RNA-binding domain, RBD"/>
    <property type="match status" value="2"/>
</dbReference>
<dbReference type="EMBL" id="CAJNOQ010006060">
    <property type="protein sequence ID" value="CAF1122027.1"/>
    <property type="molecule type" value="Genomic_DNA"/>
</dbReference>
<gene>
    <name evidence="5" type="ORF">GPM918_LOCUS19739</name>
    <name evidence="6" type="ORF">SRO942_LOCUS19736</name>
</gene>
<dbReference type="Pfam" id="PF00076">
    <property type="entry name" value="RRM_1"/>
    <property type="match status" value="2"/>
</dbReference>
<feature type="region of interest" description="Disordered" evidence="3">
    <location>
        <begin position="504"/>
        <end position="557"/>
    </location>
</feature>
<feature type="domain" description="RRM" evidence="4">
    <location>
        <begin position="253"/>
        <end position="330"/>
    </location>
</feature>
<protein>
    <recommendedName>
        <fullName evidence="4">RRM domain-containing protein</fullName>
    </recommendedName>
</protein>